<reference evidence="1 2" key="1">
    <citation type="journal article" date="2017" name="Int. J. Syst. Evol. Microbiol.">
        <title>Mucilaginibacterpsychrotolerans sp. nov., isolated from peatlands.</title>
        <authorList>
            <person name="Deng Y."/>
            <person name="Shen L."/>
            <person name="Xu B."/>
            <person name="Liu Y."/>
            <person name="Gu Z."/>
            <person name="Liu H."/>
            <person name="Zhou Y."/>
        </authorList>
    </citation>
    <scope>NUCLEOTIDE SEQUENCE [LARGE SCALE GENOMIC DNA]</scope>
    <source>
        <strain evidence="1 2">NH7-4</strain>
    </source>
</reference>
<sequence>MKNRSDIIERINAELAAIRERQYNSDGSPLYTMDPTVISLDYHVRSGAQNGAVNIYGNFNGILKLKPQVDLRSSLNDYPNLLEEVKKDIRAIERKINAEFRND</sequence>
<dbReference type="RefSeq" id="WP_133236377.1">
    <property type="nucleotide sequence ID" value="NZ_SOZE01000044.1"/>
</dbReference>
<accession>A0A4Y8S4A9</accession>
<dbReference type="AlphaFoldDB" id="A0A4Y8S4A9"/>
<keyword evidence="2" id="KW-1185">Reference proteome</keyword>
<dbReference type="Proteomes" id="UP000297540">
    <property type="component" value="Unassembled WGS sequence"/>
</dbReference>
<organism evidence="1 2">
    <name type="scientific">Mucilaginibacter psychrotolerans</name>
    <dbReference type="NCBI Taxonomy" id="1524096"/>
    <lineage>
        <taxon>Bacteria</taxon>
        <taxon>Pseudomonadati</taxon>
        <taxon>Bacteroidota</taxon>
        <taxon>Sphingobacteriia</taxon>
        <taxon>Sphingobacteriales</taxon>
        <taxon>Sphingobacteriaceae</taxon>
        <taxon>Mucilaginibacter</taxon>
    </lineage>
</organism>
<evidence type="ECO:0000313" key="1">
    <source>
        <dbReference type="EMBL" id="TFF33465.1"/>
    </source>
</evidence>
<proteinExistence type="predicted"/>
<name>A0A4Y8S4A9_9SPHI</name>
<evidence type="ECO:0000313" key="2">
    <source>
        <dbReference type="Proteomes" id="UP000297540"/>
    </source>
</evidence>
<protein>
    <submittedName>
        <fullName evidence="1">Uncharacterized protein</fullName>
    </submittedName>
</protein>
<dbReference type="EMBL" id="SOZE01000044">
    <property type="protein sequence ID" value="TFF33465.1"/>
    <property type="molecule type" value="Genomic_DNA"/>
</dbReference>
<gene>
    <name evidence="1" type="ORF">E2R66_25615</name>
</gene>
<comment type="caution">
    <text evidence="1">The sequence shown here is derived from an EMBL/GenBank/DDBJ whole genome shotgun (WGS) entry which is preliminary data.</text>
</comment>